<feature type="domain" description="Guanylate cyclase" evidence="3">
    <location>
        <begin position="35"/>
        <end position="158"/>
    </location>
</feature>
<dbReference type="SUPFAM" id="SSF48452">
    <property type="entry name" value="TPR-like"/>
    <property type="match status" value="1"/>
</dbReference>
<reference evidence="4 5" key="1">
    <citation type="submission" date="2020-06" db="EMBL/GenBank/DDBJ databases">
        <title>Sulfitobacter algicola sp. nov., isolated from green algae.</title>
        <authorList>
            <person name="Wang C."/>
        </authorList>
    </citation>
    <scope>NUCLEOTIDE SEQUENCE [LARGE SCALE GENOMIC DNA]</scope>
    <source>
        <strain evidence="4 5">1151</strain>
    </source>
</reference>
<dbReference type="RefSeq" id="WP_174135659.1">
    <property type="nucleotide sequence ID" value="NZ_JABUFE010000002.1"/>
</dbReference>
<dbReference type="PROSITE" id="PS50125">
    <property type="entry name" value="GUANYLATE_CYCLASE_2"/>
    <property type="match status" value="1"/>
</dbReference>
<dbReference type="InterPro" id="IPR041664">
    <property type="entry name" value="AAA_16"/>
</dbReference>
<evidence type="ECO:0000256" key="1">
    <source>
        <dbReference type="ARBA" id="ARBA00022741"/>
    </source>
</evidence>
<evidence type="ECO:0000259" key="3">
    <source>
        <dbReference type="PROSITE" id="PS50125"/>
    </source>
</evidence>
<name>A0ABX2IMD5_9RHOB</name>
<proteinExistence type="predicted"/>
<dbReference type="CDD" id="cd07302">
    <property type="entry name" value="CHD"/>
    <property type="match status" value="1"/>
</dbReference>
<dbReference type="InterPro" id="IPR011990">
    <property type="entry name" value="TPR-like_helical_dom_sf"/>
</dbReference>
<dbReference type="Gene3D" id="3.30.70.1230">
    <property type="entry name" value="Nucleotide cyclase"/>
    <property type="match status" value="1"/>
</dbReference>
<dbReference type="InterPro" id="IPR027417">
    <property type="entry name" value="P-loop_NTPase"/>
</dbReference>
<keyword evidence="5" id="KW-1185">Reference proteome</keyword>
<dbReference type="Pfam" id="PF13191">
    <property type="entry name" value="AAA_16"/>
    <property type="match status" value="1"/>
</dbReference>
<dbReference type="Pfam" id="PF00211">
    <property type="entry name" value="Guanylate_cyc"/>
    <property type="match status" value="1"/>
</dbReference>
<dbReference type="SUPFAM" id="SSF52540">
    <property type="entry name" value="P-loop containing nucleoside triphosphate hydrolases"/>
    <property type="match status" value="1"/>
</dbReference>
<organism evidence="4 5">
    <name type="scientific">Parasulfitobacter algicola</name>
    <dbReference type="NCBI Taxonomy" id="2614809"/>
    <lineage>
        <taxon>Bacteria</taxon>
        <taxon>Pseudomonadati</taxon>
        <taxon>Pseudomonadota</taxon>
        <taxon>Alphaproteobacteria</taxon>
        <taxon>Rhodobacterales</taxon>
        <taxon>Roseobacteraceae</taxon>
        <taxon>Parasulfitobacter</taxon>
    </lineage>
</organism>
<comment type="caution">
    <text evidence="4">The sequence shown here is derived from an EMBL/GenBank/DDBJ whole genome shotgun (WGS) entry which is preliminary data.</text>
</comment>
<dbReference type="Proteomes" id="UP000777935">
    <property type="component" value="Unassembled WGS sequence"/>
</dbReference>
<sequence>MSTKIGHSDTDDQLVEPEVVVRPADPGWSEYRPVTVMFVDLESSVELMQTLGPETYSTALRAFHSMITMHVRTFNGEVTQYLGDGAMCFFHRGQGDLDRASTAIAAGFEIVSSMQKTTAPFSTNVRIGIASGRALFNDDDDGSSYAVGACINLAARLQNIAIPGQILVCDESKNSADHQFRFKPLMDQSLKGFSEDTLIWHAETPQIQRQQDRNGPLTFRTFVDPLVGRKAEIKILENALRNTVSGRGSVVTIAGQAGLGKTRLVQEFLQKPVTEDCARIVLSCSRDGSGRDYHPIKTHLQWIVGVLPSDDDQKKATKLSRLLSAVWGLDQQQIEDLLLLFDAHPDKTARLSENAAVLRNWLCGELTKRLIEARGAKPALIVVLEDAHWMDPSSAGFFLDLCDVLVEKRILLLVTQRTVGAEDHPVLPSDHLITLDPLSDKQSENMIRKVLDAHSSSQETVAWILNKAQGVPLFVSAFADFARKQNVMEFGRQDLPLDLLDLFEQSLIRLPRQTRRFVQTASVMGQTFEPELIAGLLGDSHDDMTEHLKLLVQENLIEERSDSSGLCFPHDLVREAIYSSLSKDLRRRLHGQLADIMKEKWPEAPSHLLALHYERAQRSKDAIVHLIASSLASVRVGALQEAKDYLGKAFELNDLMTLDDARKHQELTLRSIEGPLEMILGGPGNYSFGVAQKRSMELIRELDLKQEISHVLYNCGLHDWARGRFEKAELISSQILALQGDGALLSGHTLAGLVAWHRGENADAADHLGQTISLYRPDQHASLFPKYLKDFGVFSLFYAGLTASVLGEHDRARDFADRAQRLGEDLGIAHAMGFGLLAQFLTSLLRDDPTSASHYSLLAEGFAKTHRFPEFEAMAVFVQGWVQTRHSSTHTSGLLRMDEGLKRWQDMDFISWQSFFETLIAEELIKAKKLDDANDVLAGVKARIEQTGETQFSVPSMIAEARLFFANGGHALSKTCLTEAEKYACHQQAPLWIKKVERARQEIDLASG</sequence>
<dbReference type="Gene3D" id="1.25.40.10">
    <property type="entry name" value="Tetratricopeptide repeat domain"/>
    <property type="match status" value="1"/>
</dbReference>
<evidence type="ECO:0000256" key="2">
    <source>
        <dbReference type="ARBA" id="ARBA00022840"/>
    </source>
</evidence>
<gene>
    <name evidence="4" type="ORF">HRQ87_04420</name>
</gene>
<dbReference type="EMBL" id="JABUFE010000002">
    <property type="protein sequence ID" value="NSX54042.1"/>
    <property type="molecule type" value="Genomic_DNA"/>
</dbReference>
<dbReference type="Gene3D" id="3.40.50.300">
    <property type="entry name" value="P-loop containing nucleotide triphosphate hydrolases"/>
    <property type="match status" value="1"/>
</dbReference>
<dbReference type="InterPro" id="IPR001054">
    <property type="entry name" value="A/G_cyclase"/>
</dbReference>
<dbReference type="SUPFAM" id="SSF55073">
    <property type="entry name" value="Nucleotide cyclase"/>
    <property type="match status" value="1"/>
</dbReference>
<keyword evidence="2" id="KW-0067">ATP-binding</keyword>
<dbReference type="PANTHER" id="PTHR16305:SF28">
    <property type="entry name" value="GUANYLATE CYCLASE DOMAIN-CONTAINING PROTEIN"/>
    <property type="match status" value="1"/>
</dbReference>
<dbReference type="SMART" id="SM00044">
    <property type="entry name" value="CYCc"/>
    <property type="match status" value="1"/>
</dbReference>
<accession>A0ABX2IMD5</accession>
<keyword evidence="1" id="KW-0547">Nucleotide-binding</keyword>
<evidence type="ECO:0000313" key="4">
    <source>
        <dbReference type="EMBL" id="NSX54042.1"/>
    </source>
</evidence>
<evidence type="ECO:0000313" key="5">
    <source>
        <dbReference type="Proteomes" id="UP000777935"/>
    </source>
</evidence>
<dbReference type="PANTHER" id="PTHR16305">
    <property type="entry name" value="TESTICULAR SOLUBLE ADENYLYL CYCLASE"/>
    <property type="match status" value="1"/>
</dbReference>
<protein>
    <submittedName>
        <fullName evidence="4">AAA family ATPase</fullName>
    </submittedName>
</protein>
<dbReference type="InterPro" id="IPR029787">
    <property type="entry name" value="Nucleotide_cyclase"/>
</dbReference>